<gene>
    <name evidence="1" type="ORF">GP486_005305</name>
</gene>
<dbReference type="AlphaFoldDB" id="A0A9P8L9F6"/>
<evidence type="ECO:0000313" key="1">
    <source>
        <dbReference type="EMBL" id="KAH0556905.1"/>
    </source>
</evidence>
<organism evidence="1 2">
    <name type="scientific">Trichoglossum hirsutum</name>
    <dbReference type="NCBI Taxonomy" id="265104"/>
    <lineage>
        <taxon>Eukaryota</taxon>
        <taxon>Fungi</taxon>
        <taxon>Dikarya</taxon>
        <taxon>Ascomycota</taxon>
        <taxon>Pezizomycotina</taxon>
        <taxon>Geoglossomycetes</taxon>
        <taxon>Geoglossales</taxon>
        <taxon>Geoglossaceae</taxon>
        <taxon>Trichoglossum</taxon>
    </lineage>
</organism>
<dbReference type="Pfam" id="PF13095">
    <property type="entry name" value="FTA2"/>
    <property type="match status" value="1"/>
</dbReference>
<dbReference type="EMBL" id="JAGHQM010000977">
    <property type="protein sequence ID" value="KAH0556905.1"/>
    <property type="molecule type" value="Genomic_DNA"/>
</dbReference>
<sequence length="197" mass="22432">MTSSGDVSNEFEGFDAEVVHERLSSRFVISMKEVETLCDPFQRECQAYSRVGENHKIAVRCYGSVTFPTGHRDFSRFIQGVPLRGLVKELIPGSDLPFIPQQVGQMVDGFKTLMEMGIVMFNNRPDNYVGGRPRDLSESYTAPNRIPIILRRDLKVPVAQFNHMIENGMGSLLYMYFRAKQPANGTNSPERQKQRQH</sequence>
<comment type="caution">
    <text evidence="1">The sequence shown here is derived from an EMBL/GenBank/DDBJ whole genome shotgun (WGS) entry which is preliminary data.</text>
</comment>
<evidence type="ECO:0000313" key="2">
    <source>
        <dbReference type="Proteomes" id="UP000750711"/>
    </source>
</evidence>
<accession>A0A9P8L9F6</accession>
<name>A0A9P8L9F6_9PEZI</name>
<keyword evidence="2" id="KW-1185">Reference proteome</keyword>
<dbReference type="InterPro" id="IPR025213">
    <property type="entry name" value="Sim4_Fta2"/>
</dbReference>
<dbReference type="Proteomes" id="UP000750711">
    <property type="component" value="Unassembled WGS sequence"/>
</dbReference>
<protein>
    <submittedName>
        <fullName evidence="1">Uncharacterized protein</fullName>
    </submittedName>
</protein>
<reference evidence="1" key="1">
    <citation type="submission" date="2021-03" db="EMBL/GenBank/DDBJ databases">
        <title>Comparative genomics and phylogenomic investigation of the class Geoglossomycetes provide insights into ecological specialization and systematics.</title>
        <authorList>
            <person name="Melie T."/>
            <person name="Pirro S."/>
            <person name="Miller A.N."/>
            <person name="Quandt A."/>
        </authorList>
    </citation>
    <scope>NUCLEOTIDE SEQUENCE</scope>
    <source>
        <strain evidence="1">CAQ_001_2017</strain>
    </source>
</reference>
<proteinExistence type="predicted"/>